<dbReference type="PANTHER" id="PTHR30251">
    <property type="entry name" value="PILUS ASSEMBLY CHAPERONE"/>
    <property type="match status" value="1"/>
</dbReference>
<dbReference type="PANTHER" id="PTHR30251:SF4">
    <property type="entry name" value="SLR1668 PROTEIN"/>
    <property type="match status" value="1"/>
</dbReference>
<name>A0A154DUZ9_ACIBA</name>
<dbReference type="InterPro" id="IPR013783">
    <property type="entry name" value="Ig-like_fold"/>
</dbReference>
<dbReference type="InterPro" id="IPR008962">
    <property type="entry name" value="PapD-like_sf"/>
</dbReference>
<evidence type="ECO:0000259" key="1">
    <source>
        <dbReference type="Pfam" id="PF00345"/>
    </source>
</evidence>
<feature type="domain" description="Pili assembly chaperone N-terminal" evidence="1">
    <location>
        <begin position="47"/>
        <end position="156"/>
    </location>
</feature>
<dbReference type="EMBL" id="LRDT01000061">
    <property type="protein sequence ID" value="KZA10786.1"/>
    <property type="molecule type" value="Genomic_DNA"/>
</dbReference>
<dbReference type="SUPFAM" id="SSF49354">
    <property type="entry name" value="PapD-like"/>
    <property type="match status" value="1"/>
</dbReference>
<dbReference type="AlphaFoldDB" id="A0A154DUZ9"/>
<dbReference type="InterPro" id="IPR050643">
    <property type="entry name" value="Periplasmic_pilus_chap"/>
</dbReference>
<evidence type="ECO:0000313" key="3">
    <source>
        <dbReference type="Proteomes" id="UP000076296"/>
    </source>
</evidence>
<dbReference type="GO" id="GO:0071555">
    <property type="term" value="P:cell wall organization"/>
    <property type="evidence" value="ECO:0007669"/>
    <property type="project" value="InterPro"/>
</dbReference>
<protein>
    <submittedName>
        <fullName evidence="2">Chaperone protein EcpD</fullName>
    </submittedName>
</protein>
<evidence type="ECO:0000313" key="2">
    <source>
        <dbReference type="EMBL" id="KZA10786.1"/>
    </source>
</evidence>
<reference evidence="2 3" key="1">
    <citation type="submission" date="2016-01" db="EMBL/GenBank/DDBJ databases">
        <title>Draft sequences of Acinetobacter baumannii isolates from wounded military personnel.</title>
        <authorList>
            <person name="Arivett B.A."/>
            <person name="Fiester S.E."/>
            <person name="Ream D.C."/>
            <person name="Actis L.A."/>
        </authorList>
    </citation>
    <scope>NUCLEOTIDE SEQUENCE [LARGE SCALE GENOMIC DNA]</scope>
    <source>
        <strain evidence="2 3">AB2828</strain>
    </source>
</reference>
<dbReference type="Proteomes" id="UP000076296">
    <property type="component" value="Unassembled WGS sequence"/>
</dbReference>
<gene>
    <name evidence="2" type="ORF">LV35_03948</name>
</gene>
<dbReference type="InterPro" id="IPR016147">
    <property type="entry name" value="Pili_assmbl_chaperone_N"/>
</dbReference>
<comment type="caution">
    <text evidence="2">The sequence shown here is derived from an EMBL/GenBank/DDBJ whole genome shotgun (WGS) entry which is preliminary data.</text>
</comment>
<dbReference type="Pfam" id="PF00345">
    <property type="entry name" value="PapD_N"/>
    <property type="match status" value="1"/>
</dbReference>
<sequence length="277" mass="30645">MVICMNNSAFIKNGILKSFLFASTLSLVTPVMAQATFLIWPIYPKIEANEKATAVWLQNTGKTDAMVQIRVFKWNQDGLKDNYSEQSEIIPSPPVAKIKAGEKHMLRLTKSANLPDGKEQSYRLIVDELPIRLSDGNEQDASKVSFQMRYSIPLFAYGKGIGSGLTEESQKLNAKNALAKPVLQWSIRNNQQGQSELYLKNNGQKFARLSALKTSKTGNDISLGKAAFGYVLSNSTVKFAIDQSTAHELSKTSKIYGVDSSGIKQELIEITKMEDPS</sequence>
<dbReference type="Gene3D" id="2.60.40.10">
    <property type="entry name" value="Immunoglobulins"/>
    <property type="match status" value="1"/>
</dbReference>
<proteinExistence type="predicted"/>
<organism evidence="2 3">
    <name type="scientific">Acinetobacter baumannii</name>
    <dbReference type="NCBI Taxonomy" id="470"/>
    <lineage>
        <taxon>Bacteria</taxon>
        <taxon>Pseudomonadati</taxon>
        <taxon>Pseudomonadota</taxon>
        <taxon>Gammaproteobacteria</taxon>
        <taxon>Moraxellales</taxon>
        <taxon>Moraxellaceae</taxon>
        <taxon>Acinetobacter</taxon>
        <taxon>Acinetobacter calcoaceticus/baumannii complex</taxon>
    </lineage>
</organism>
<accession>A0A154DUZ9</accession>
<dbReference type="GO" id="GO:0030288">
    <property type="term" value="C:outer membrane-bounded periplasmic space"/>
    <property type="evidence" value="ECO:0007669"/>
    <property type="project" value="InterPro"/>
</dbReference>
<dbReference type="RefSeq" id="WP_004712917.1">
    <property type="nucleotide sequence ID" value="NZ_BHFY01000093.1"/>
</dbReference>